<dbReference type="InterPro" id="IPR001841">
    <property type="entry name" value="Znf_RING"/>
</dbReference>
<feature type="compositionally biased region" description="Basic residues" evidence="5">
    <location>
        <begin position="1"/>
        <end position="10"/>
    </location>
</feature>
<dbReference type="InterPro" id="IPR013083">
    <property type="entry name" value="Znf_RING/FYVE/PHD"/>
</dbReference>
<evidence type="ECO:0000313" key="8">
    <source>
        <dbReference type="Proteomes" id="UP000499080"/>
    </source>
</evidence>
<dbReference type="InterPro" id="IPR053238">
    <property type="entry name" value="RING-H2_zinc_finger"/>
</dbReference>
<evidence type="ECO:0000256" key="5">
    <source>
        <dbReference type="SAM" id="MobiDB-lite"/>
    </source>
</evidence>
<dbReference type="AlphaFoldDB" id="A0A4Y2BP31"/>
<feature type="domain" description="RING-type" evidence="6">
    <location>
        <begin position="69"/>
        <end position="109"/>
    </location>
</feature>
<gene>
    <name evidence="7" type="ORF">AVEN_219483_1</name>
</gene>
<dbReference type="SMART" id="SM00184">
    <property type="entry name" value="RING"/>
    <property type="match status" value="1"/>
</dbReference>
<dbReference type="Proteomes" id="UP000499080">
    <property type="component" value="Unassembled WGS sequence"/>
</dbReference>
<keyword evidence="3" id="KW-0862">Zinc</keyword>
<evidence type="ECO:0000256" key="1">
    <source>
        <dbReference type="ARBA" id="ARBA00022723"/>
    </source>
</evidence>
<dbReference type="EMBL" id="BGPR01000093">
    <property type="protein sequence ID" value="GBL93359.1"/>
    <property type="molecule type" value="Genomic_DNA"/>
</dbReference>
<proteinExistence type="predicted"/>
<protein>
    <recommendedName>
        <fullName evidence="6">RING-type domain-containing protein</fullName>
    </recommendedName>
</protein>
<sequence>MKGSRKRKHSPVAAAKTASPSGVAKTKPGAQKKPRKQTKNAKKEASVQDPSTSGEGRPPSVDTSAGYECAICLESTSRKEMRTLQCSHAFHQACIDMWLAEDRRCPICRKAQRVWMRPVLVHLM</sequence>
<dbReference type="SUPFAM" id="SSF57850">
    <property type="entry name" value="RING/U-box"/>
    <property type="match status" value="1"/>
</dbReference>
<evidence type="ECO:0000256" key="2">
    <source>
        <dbReference type="ARBA" id="ARBA00022771"/>
    </source>
</evidence>
<keyword evidence="1" id="KW-0479">Metal-binding</keyword>
<dbReference type="Gene3D" id="3.30.40.10">
    <property type="entry name" value="Zinc/RING finger domain, C3HC4 (zinc finger)"/>
    <property type="match status" value="1"/>
</dbReference>
<feature type="compositionally biased region" description="Basic residues" evidence="5">
    <location>
        <begin position="30"/>
        <end position="40"/>
    </location>
</feature>
<keyword evidence="8" id="KW-1185">Reference proteome</keyword>
<evidence type="ECO:0000256" key="4">
    <source>
        <dbReference type="PROSITE-ProRule" id="PRU00175"/>
    </source>
</evidence>
<evidence type="ECO:0000256" key="3">
    <source>
        <dbReference type="ARBA" id="ARBA00022833"/>
    </source>
</evidence>
<dbReference type="PANTHER" id="PTHR14155:SF627">
    <property type="entry name" value="OS06G0192800 PROTEIN"/>
    <property type="match status" value="1"/>
</dbReference>
<keyword evidence="2 4" id="KW-0863">Zinc-finger</keyword>
<dbReference type="PROSITE" id="PS50089">
    <property type="entry name" value="ZF_RING_2"/>
    <property type="match status" value="1"/>
</dbReference>
<dbReference type="OrthoDB" id="8062037at2759"/>
<dbReference type="Pfam" id="PF13639">
    <property type="entry name" value="zf-RING_2"/>
    <property type="match status" value="1"/>
</dbReference>
<reference evidence="7 8" key="1">
    <citation type="journal article" date="2019" name="Sci. Rep.">
        <title>Orb-weaving spider Araneus ventricosus genome elucidates the spidroin gene catalogue.</title>
        <authorList>
            <person name="Kono N."/>
            <person name="Nakamura H."/>
            <person name="Ohtoshi R."/>
            <person name="Moran D.A.P."/>
            <person name="Shinohara A."/>
            <person name="Yoshida Y."/>
            <person name="Fujiwara M."/>
            <person name="Mori M."/>
            <person name="Tomita M."/>
            <person name="Arakawa K."/>
        </authorList>
    </citation>
    <scope>NUCLEOTIDE SEQUENCE [LARGE SCALE GENOMIC DNA]</scope>
</reference>
<feature type="region of interest" description="Disordered" evidence="5">
    <location>
        <begin position="1"/>
        <end position="64"/>
    </location>
</feature>
<evidence type="ECO:0000313" key="7">
    <source>
        <dbReference type="EMBL" id="GBL93359.1"/>
    </source>
</evidence>
<name>A0A4Y2BP31_ARAVE</name>
<dbReference type="GO" id="GO:0008270">
    <property type="term" value="F:zinc ion binding"/>
    <property type="evidence" value="ECO:0007669"/>
    <property type="project" value="UniProtKB-KW"/>
</dbReference>
<evidence type="ECO:0000259" key="6">
    <source>
        <dbReference type="PROSITE" id="PS50089"/>
    </source>
</evidence>
<accession>A0A4Y2BP31</accession>
<comment type="caution">
    <text evidence="7">The sequence shown here is derived from an EMBL/GenBank/DDBJ whole genome shotgun (WGS) entry which is preliminary data.</text>
</comment>
<dbReference type="PANTHER" id="PTHR14155">
    <property type="entry name" value="RING FINGER DOMAIN-CONTAINING"/>
    <property type="match status" value="1"/>
</dbReference>
<organism evidence="7 8">
    <name type="scientific">Araneus ventricosus</name>
    <name type="common">Orbweaver spider</name>
    <name type="synonym">Epeira ventricosa</name>
    <dbReference type="NCBI Taxonomy" id="182803"/>
    <lineage>
        <taxon>Eukaryota</taxon>
        <taxon>Metazoa</taxon>
        <taxon>Ecdysozoa</taxon>
        <taxon>Arthropoda</taxon>
        <taxon>Chelicerata</taxon>
        <taxon>Arachnida</taxon>
        <taxon>Araneae</taxon>
        <taxon>Araneomorphae</taxon>
        <taxon>Entelegynae</taxon>
        <taxon>Araneoidea</taxon>
        <taxon>Araneidae</taxon>
        <taxon>Araneus</taxon>
    </lineage>
</organism>